<evidence type="ECO:0000313" key="3">
    <source>
        <dbReference type="Proteomes" id="UP000499080"/>
    </source>
</evidence>
<organism evidence="2 3">
    <name type="scientific">Araneus ventricosus</name>
    <name type="common">Orbweaver spider</name>
    <name type="synonym">Epeira ventricosa</name>
    <dbReference type="NCBI Taxonomy" id="182803"/>
    <lineage>
        <taxon>Eukaryota</taxon>
        <taxon>Metazoa</taxon>
        <taxon>Ecdysozoa</taxon>
        <taxon>Arthropoda</taxon>
        <taxon>Chelicerata</taxon>
        <taxon>Arachnida</taxon>
        <taxon>Araneae</taxon>
        <taxon>Araneomorphae</taxon>
        <taxon>Entelegynae</taxon>
        <taxon>Araneoidea</taxon>
        <taxon>Araneidae</taxon>
        <taxon>Araneus</taxon>
    </lineage>
</organism>
<accession>A0A4Y2I0F6</accession>
<reference evidence="2 3" key="1">
    <citation type="journal article" date="2019" name="Sci. Rep.">
        <title>Orb-weaving spider Araneus ventricosus genome elucidates the spidroin gene catalogue.</title>
        <authorList>
            <person name="Kono N."/>
            <person name="Nakamura H."/>
            <person name="Ohtoshi R."/>
            <person name="Moran D.A.P."/>
            <person name="Shinohara A."/>
            <person name="Yoshida Y."/>
            <person name="Fujiwara M."/>
            <person name="Mori M."/>
            <person name="Tomita M."/>
            <person name="Arakawa K."/>
        </authorList>
    </citation>
    <scope>NUCLEOTIDE SEQUENCE [LARGE SCALE GENOMIC DNA]</scope>
</reference>
<evidence type="ECO:0000313" key="1">
    <source>
        <dbReference type="EMBL" id="GBM71313.1"/>
    </source>
</evidence>
<keyword evidence="3" id="KW-1185">Reference proteome</keyword>
<dbReference type="EMBL" id="BGPR01104903">
    <property type="protein sequence ID" value="GBM71313.1"/>
    <property type="molecule type" value="Genomic_DNA"/>
</dbReference>
<sequence>MYVGLVYDKSSVAGQMCFRWCDLRVYSGTPGWGGRRHLSRCLIVEKVTSPNPTRGTRIDPFEDWMGEASSAVVFVIRLRIVRSVPK</sequence>
<comment type="caution">
    <text evidence="2">The sequence shown here is derived from an EMBL/GenBank/DDBJ whole genome shotgun (WGS) entry which is preliminary data.</text>
</comment>
<dbReference type="Proteomes" id="UP000499080">
    <property type="component" value="Unassembled WGS sequence"/>
</dbReference>
<dbReference type="EMBL" id="BGPR01104904">
    <property type="protein sequence ID" value="GBM71324.1"/>
    <property type="molecule type" value="Genomic_DNA"/>
</dbReference>
<gene>
    <name evidence="1" type="ORF">AVEN_156041_1</name>
    <name evidence="2" type="ORF">AVEN_156606_1</name>
</gene>
<name>A0A4Y2I0F6_ARAVE</name>
<protein>
    <submittedName>
        <fullName evidence="2">Uncharacterized protein</fullName>
    </submittedName>
</protein>
<evidence type="ECO:0000313" key="2">
    <source>
        <dbReference type="EMBL" id="GBM71324.1"/>
    </source>
</evidence>
<proteinExistence type="predicted"/>
<dbReference type="AlphaFoldDB" id="A0A4Y2I0F6"/>